<comment type="caution">
    <text evidence="1">The sequence shown here is derived from an EMBL/GenBank/DDBJ whole genome shotgun (WGS) entry which is preliminary data.</text>
</comment>
<sequence length="66" mass="7570">MKLDISVKYFLNIMIADFIIPAPEKISTTWHSDTKMNRFACPIHSTNSDYYSGFYHTDVLIPGELA</sequence>
<gene>
    <name evidence="1" type="ORF">R8G00_29430</name>
</gene>
<organism evidence="1 2">
    <name type="scientific">Escherichia coli</name>
    <dbReference type="NCBI Taxonomy" id="562"/>
    <lineage>
        <taxon>Bacteria</taxon>
        <taxon>Pseudomonadati</taxon>
        <taxon>Pseudomonadota</taxon>
        <taxon>Gammaproteobacteria</taxon>
        <taxon>Enterobacterales</taxon>
        <taxon>Enterobacteriaceae</taxon>
        <taxon>Escherichia</taxon>
    </lineage>
</organism>
<accession>A0AAP6EC93</accession>
<reference evidence="1" key="1">
    <citation type="submission" date="2023-10" db="EMBL/GenBank/DDBJ databases">
        <title>Draft Genome Sequence of a Shiga toxin-producing Escherichia coli strain from deer meat showing an IS-element integration in the B-subunit of the Shiga toxin Stx2b gene.</title>
        <authorList>
            <person name="Projahn M."/>
            <person name="Borowiak M."/>
        </authorList>
    </citation>
    <scope>NUCLEOTIDE SEQUENCE</scope>
    <source>
        <strain evidence="1">BfR-EC-18960</strain>
    </source>
</reference>
<proteinExistence type="predicted"/>
<dbReference type="RefSeq" id="WP_000762569.1">
    <property type="nucleotide sequence ID" value="NZ_BLJD01000072.1"/>
</dbReference>
<dbReference type="AlphaFoldDB" id="A0AAP6EC93"/>
<dbReference type="EMBL" id="JAWPMK010000005">
    <property type="protein sequence ID" value="MDW9353538.1"/>
    <property type="molecule type" value="Genomic_DNA"/>
</dbReference>
<name>A0AAP6EC93_ECOLX</name>
<evidence type="ECO:0000313" key="2">
    <source>
        <dbReference type="Proteomes" id="UP001271591"/>
    </source>
</evidence>
<protein>
    <submittedName>
        <fullName evidence="1">Uncharacterized protein</fullName>
    </submittedName>
</protein>
<evidence type="ECO:0000313" key="1">
    <source>
        <dbReference type="EMBL" id="MDW9353538.1"/>
    </source>
</evidence>
<dbReference type="Proteomes" id="UP001271591">
    <property type="component" value="Unassembled WGS sequence"/>
</dbReference>